<dbReference type="GO" id="GO:0000460">
    <property type="term" value="P:maturation of 5.8S rRNA"/>
    <property type="evidence" value="ECO:0007669"/>
    <property type="project" value="TreeGrafter"/>
</dbReference>
<feature type="compositionally biased region" description="Acidic residues" evidence="2">
    <location>
        <begin position="40"/>
        <end position="67"/>
    </location>
</feature>
<dbReference type="AlphaFoldDB" id="A0AA91PV99"/>
<feature type="compositionally biased region" description="Low complexity" evidence="2">
    <location>
        <begin position="24"/>
        <end position="39"/>
    </location>
</feature>
<dbReference type="Proteomes" id="UP000195602">
    <property type="component" value="Unassembled WGS sequence"/>
</dbReference>
<accession>A0AA91PV99</accession>
<dbReference type="Pfam" id="PF07890">
    <property type="entry name" value="Rrp15p"/>
    <property type="match status" value="1"/>
</dbReference>
<name>A0AA91PV99_CLALS</name>
<evidence type="ECO:0000256" key="1">
    <source>
        <dbReference type="ARBA" id="ARBA00007462"/>
    </source>
</evidence>
<comment type="similarity">
    <text evidence="1">Belongs to the RRP15 family.</text>
</comment>
<evidence type="ECO:0000256" key="2">
    <source>
        <dbReference type="SAM" id="MobiDB-lite"/>
    </source>
</evidence>
<dbReference type="KEGG" id="clus:A9F13_26g00517"/>
<dbReference type="GO" id="GO:0000470">
    <property type="term" value="P:maturation of LSU-rRNA"/>
    <property type="evidence" value="ECO:0007669"/>
    <property type="project" value="TreeGrafter"/>
</dbReference>
<protein>
    <submittedName>
        <fullName evidence="3">Ribosomal RNA-processing protein</fullName>
    </submittedName>
</protein>
<reference evidence="3 4" key="1">
    <citation type="submission" date="2017-04" db="EMBL/GenBank/DDBJ databases">
        <title>Draft genome of the yeast Clavispora lusitaniae type strain CBS 6936.</title>
        <authorList>
            <person name="Durrens P."/>
            <person name="Klopp C."/>
            <person name="Biteau N."/>
            <person name="Fitton-Ouhabi V."/>
            <person name="Dementhon K."/>
            <person name="Accoceberry I."/>
            <person name="Sherman D.J."/>
            <person name="Noel T."/>
        </authorList>
    </citation>
    <scope>NUCLEOTIDE SEQUENCE [LARGE SCALE GENOMIC DNA]</scope>
    <source>
        <strain evidence="3 4">CBS 6936</strain>
    </source>
</reference>
<dbReference type="PANTHER" id="PTHR13245">
    <property type="entry name" value="RRP15-LIKE PROTEIN"/>
    <property type="match status" value="1"/>
</dbReference>
<comment type="caution">
    <text evidence="3">The sequence shown here is derived from an EMBL/GenBank/DDBJ whole genome shotgun (WGS) entry which is preliminary data.</text>
</comment>
<evidence type="ECO:0000313" key="4">
    <source>
        <dbReference type="Proteomes" id="UP000195602"/>
    </source>
</evidence>
<evidence type="ECO:0000313" key="3">
    <source>
        <dbReference type="EMBL" id="OVF04697.1"/>
    </source>
</evidence>
<dbReference type="PANTHER" id="PTHR13245:SF14">
    <property type="entry name" value="RRP15-LIKE PROTEIN"/>
    <property type="match status" value="1"/>
</dbReference>
<organism evidence="3 4">
    <name type="scientific">Clavispora lusitaniae</name>
    <name type="common">Candida lusitaniae</name>
    <dbReference type="NCBI Taxonomy" id="36911"/>
    <lineage>
        <taxon>Eukaryota</taxon>
        <taxon>Fungi</taxon>
        <taxon>Dikarya</taxon>
        <taxon>Ascomycota</taxon>
        <taxon>Saccharomycotina</taxon>
        <taxon>Pichiomycetes</taxon>
        <taxon>Metschnikowiaceae</taxon>
        <taxon>Clavispora</taxon>
    </lineage>
</organism>
<dbReference type="GO" id="GO:0030687">
    <property type="term" value="C:preribosome, large subunit precursor"/>
    <property type="evidence" value="ECO:0007669"/>
    <property type="project" value="TreeGrafter"/>
</dbReference>
<dbReference type="InterPro" id="IPR012459">
    <property type="entry name" value="Rrp15"/>
</dbReference>
<dbReference type="EMBL" id="LYUB02000026">
    <property type="protein sequence ID" value="OVF04697.1"/>
    <property type="molecule type" value="Genomic_DNA"/>
</dbReference>
<feature type="compositionally biased region" description="Basic and acidic residues" evidence="2">
    <location>
        <begin position="10"/>
        <end position="22"/>
    </location>
</feature>
<proteinExistence type="inferred from homology"/>
<feature type="region of interest" description="Disordered" evidence="2">
    <location>
        <begin position="1"/>
        <end position="103"/>
    </location>
</feature>
<feature type="compositionally biased region" description="Acidic residues" evidence="2">
    <location>
        <begin position="74"/>
        <end position="85"/>
    </location>
</feature>
<sequence length="243" mass="26747">MGAVTKKQKLSKEKTQSTKTENDVSPSHEPVSSSEAEGASSEEIEEASDSDLDDEFDVDNVSSDDENAASSGSESEENSDSESDDDKVPTKRKKKASDDGTGTFATAFNAILGSKLKAYDRKDPILARNKSHLKKLESDKLEAKAKRLISAEKKDLRDKQRIKNLLPNADEPEKVREALERERAMKKVAQKGVVRLFNAVLATQVKTNQEISKEKVGSSKKEELMTEISKNKFLDLVKAAGQT</sequence>
<gene>
    <name evidence="3" type="ORF">A9F13_26g00517</name>
</gene>